<reference evidence="1" key="1">
    <citation type="submission" date="2021-03" db="EMBL/GenBank/DDBJ databases">
        <authorList>
            <consortium name="DOE Joint Genome Institute"/>
            <person name="Ahrendt S."/>
            <person name="Looney B.P."/>
            <person name="Miyauchi S."/>
            <person name="Morin E."/>
            <person name="Drula E."/>
            <person name="Courty P.E."/>
            <person name="Chicoki N."/>
            <person name="Fauchery L."/>
            <person name="Kohler A."/>
            <person name="Kuo A."/>
            <person name="Labutti K."/>
            <person name="Pangilinan J."/>
            <person name="Lipzen A."/>
            <person name="Riley R."/>
            <person name="Andreopoulos W."/>
            <person name="He G."/>
            <person name="Johnson J."/>
            <person name="Barry K.W."/>
            <person name="Grigoriev I.V."/>
            <person name="Nagy L."/>
            <person name="Hibbett D."/>
            <person name="Henrissat B."/>
            <person name="Matheny P.B."/>
            <person name="Labbe J."/>
            <person name="Martin F."/>
        </authorList>
    </citation>
    <scope>NUCLEOTIDE SEQUENCE</scope>
    <source>
        <strain evidence="1">HHB10654</strain>
    </source>
</reference>
<dbReference type="EMBL" id="MU277207">
    <property type="protein sequence ID" value="KAI0062398.1"/>
    <property type="molecule type" value="Genomic_DNA"/>
</dbReference>
<comment type="caution">
    <text evidence="1">The sequence shown here is derived from an EMBL/GenBank/DDBJ whole genome shotgun (WGS) entry which is preliminary data.</text>
</comment>
<protein>
    <submittedName>
        <fullName evidence="1">Uncharacterized protein</fullName>
    </submittedName>
</protein>
<sequence>MDHVRLDSYYGFEPDVVLSLLDGIPRDAKDESITVHESAVLIRNAYYWPPVELLPSATHEETSGEHVLRWAGEYPTRPTAVARCSGRPSADTVVRFIEISIMNTGRGTEYHIPEYMILSQELAPYMSALRPLFDRFPAPFEWFLPSPSLAKMIWAEENPDIFGCVLMDVVDENAIGNTAYRLGDRHGALVAYTKAICRMEKAITTKLDNAQKEVIRNALPILLTNRSVTLMLEGCEKDVHQALLDSRVAEYLASKYWKSYYCQWKAYLLLDRHKDGEKVLDRALVNLGLQSKEQLQWE</sequence>
<reference evidence="1" key="2">
    <citation type="journal article" date="2022" name="New Phytol.">
        <title>Evolutionary transition to the ectomycorrhizal habit in the genomes of a hyperdiverse lineage of mushroom-forming fungi.</title>
        <authorList>
            <person name="Looney B."/>
            <person name="Miyauchi S."/>
            <person name="Morin E."/>
            <person name="Drula E."/>
            <person name="Courty P.E."/>
            <person name="Kohler A."/>
            <person name="Kuo A."/>
            <person name="LaButti K."/>
            <person name="Pangilinan J."/>
            <person name="Lipzen A."/>
            <person name="Riley R."/>
            <person name="Andreopoulos W."/>
            <person name="He G."/>
            <person name="Johnson J."/>
            <person name="Nolan M."/>
            <person name="Tritt A."/>
            <person name="Barry K.W."/>
            <person name="Grigoriev I.V."/>
            <person name="Nagy L.G."/>
            <person name="Hibbett D."/>
            <person name="Henrissat B."/>
            <person name="Matheny P.B."/>
            <person name="Labbe J."/>
            <person name="Martin F.M."/>
        </authorList>
    </citation>
    <scope>NUCLEOTIDE SEQUENCE</scope>
    <source>
        <strain evidence="1">HHB10654</strain>
    </source>
</reference>
<keyword evidence="2" id="KW-1185">Reference proteome</keyword>
<accession>A0ACB8T0V6</accession>
<name>A0ACB8T0V6_9AGAM</name>
<proteinExistence type="predicted"/>
<evidence type="ECO:0000313" key="1">
    <source>
        <dbReference type="EMBL" id="KAI0062398.1"/>
    </source>
</evidence>
<gene>
    <name evidence="1" type="ORF">BV25DRAFT_1838260</name>
</gene>
<dbReference type="Proteomes" id="UP000814140">
    <property type="component" value="Unassembled WGS sequence"/>
</dbReference>
<organism evidence="1 2">
    <name type="scientific">Artomyces pyxidatus</name>
    <dbReference type="NCBI Taxonomy" id="48021"/>
    <lineage>
        <taxon>Eukaryota</taxon>
        <taxon>Fungi</taxon>
        <taxon>Dikarya</taxon>
        <taxon>Basidiomycota</taxon>
        <taxon>Agaricomycotina</taxon>
        <taxon>Agaricomycetes</taxon>
        <taxon>Russulales</taxon>
        <taxon>Auriscalpiaceae</taxon>
        <taxon>Artomyces</taxon>
    </lineage>
</organism>
<evidence type="ECO:0000313" key="2">
    <source>
        <dbReference type="Proteomes" id="UP000814140"/>
    </source>
</evidence>